<dbReference type="PROSITE" id="PS00211">
    <property type="entry name" value="ABC_TRANSPORTER_1"/>
    <property type="match status" value="1"/>
</dbReference>
<keyword evidence="6 8" id="KW-1133">Transmembrane helix</keyword>
<dbReference type="PANTHER" id="PTHR43394:SF1">
    <property type="entry name" value="ATP-BINDING CASSETTE SUB-FAMILY B MEMBER 10, MITOCHONDRIAL"/>
    <property type="match status" value="1"/>
</dbReference>
<dbReference type="CDD" id="cd03254">
    <property type="entry name" value="ABCC_Glucan_exporter_like"/>
    <property type="match status" value="1"/>
</dbReference>
<dbReference type="GO" id="GO:0005524">
    <property type="term" value="F:ATP binding"/>
    <property type="evidence" value="ECO:0007669"/>
    <property type="project" value="UniProtKB-KW"/>
</dbReference>
<evidence type="ECO:0000256" key="6">
    <source>
        <dbReference type="ARBA" id="ARBA00022989"/>
    </source>
</evidence>
<keyword evidence="3 8" id="KW-0812">Transmembrane</keyword>
<evidence type="ECO:0000256" key="5">
    <source>
        <dbReference type="ARBA" id="ARBA00022840"/>
    </source>
</evidence>
<dbReference type="RefSeq" id="WP_117892372.1">
    <property type="nucleotide sequence ID" value="NZ_CABJCV010000001.1"/>
</dbReference>
<evidence type="ECO:0000256" key="2">
    <source>
        <dbReference type="ARBA" id="ARBA00022448"/>
    </source>
</evidence>
<evidence type="ECO:0000313" key="11">
    <source>
        <dbReference type="EMBL" id="RGR76827.1"/>
    </source>
</evidence>
<evidence type="ECO:0000256" key="7">
    <source>
        <dbReference type="ARBA" id="ARBA00023136"/>
    </source>
</evidence>
<keyword evidence="5 11" id="KW-0067">ATP-binding</keyword>
<gene>
    <name evidence="11" type="ORF">DWY25_00620</name>
</gene>
<dbReference type="GO" id="GO:0005886">
    <property type="term" value="C:plasma membrane"/>
    <property type="evidence" value="ECO:0007669"/>
    <property type="project" value="UniProtKB-SubCell"/>
</dbReference>
<dbReference type="FunFam" id="3.40.50.300:FF:000287">
    <property type="entry name" value="Multidrug ABC transporter ATP-binding protein"/>
    <property type="match status" value="1"/>
</dbReference>
<dbReference type="Proteomes" id="UP000284178">
    <property type="component" value="Unassembled WGS sequence"/>
</dbReference>
<feature type="transmembrane region" description="Helical" evidence="8">
    <location>
        <begin position="64"/>
        <end position="89"/>
    </location>
</feature>
<proteinExistence type="predicted"/>
<dbReference type="PROSITE" id="PS50929">
    <property type="entry name" value="ABC_TM1F"/>
    <property type="match status" value="1"/>
</dbReference>
<reference evidence="11 12" key="1">
    <citation type="submission" date="2018-08" db="EMBL/GenBank/DDBJ databases">
        <title>A genome reference for cultivated species of the human gut microbiota.</title>
        <authorList>
            <person name="Zou Y."/>
            <person name="Xue W."/>
            <person name="Luo G."/>
        </authorList>
    </citation>
    <scope>NUCLEOTIDE SEQUENCE [LARGE SCALE GENOMIC DNA]</scope>
    <source>
        <strain evidence="11 12">AF24-29</strain>
    </source>
</reference>
<dbReference type="GO" id="GO:0016887">
    <property type="term" value="F:ATP hydrolysis activity"/>
    <property type="evidence" value="ECO:0007669"/>
    <property type="project" value="InterPro"/>
</dbReference>
<dbReference type="EMBL" id="QRUP01000001">
    <property type="protein sequence ID" value="RGR76827.1"/>
    <property type="molecule type" value="Genomic_DNA"/>
</dbReference>
<dbReference type="InterPro" id="IPR036640">
    <property type="entry name" value="ABC1_TM_sf"/>
</dbReference>
<dbReference type="Gene3D" id="1.20.1560.10">
    <property type="entry name" value="ABC transporter type 1, transmembrane domain"/>
    <property type="match status" value="1"/>
</dbReference>
<comment type="subcellular location">
    <subcellularLocation>
        <location evidence="1">Cell membrane</location>
        <topology evidence="1">Multi-pass membrane protein</topology>
    </subcellularLocation>
</comment>
<accession>A0A412G680</accession>
<dbReference type="GeneID" id="83013913"/>
<dbReference type="CDD" id="cd18547">
    <property type="entry name" value="ABC_6TM_Tm288_like"/>
    <property type="match status" value="1"/>
</dbReference>
<feature type="transmembrane region" description="Helical" evidence="8">
    <location>
        <begin position="257"/>
        <end position="278"/>
    </location>
</feature>
<dbReference type="SUPFAM" id="SSF90123">
    <property type="entry name" value="ABC transporter transmembrane region"/>
    <property type="match status" value="1"/>
</dbReference>
<evidence type="ECO:0000256" key="8">
    <source>
        <dbReference type="SAM" id="Phobius"/>
    </source>
</evidence>
<evidence type="ECO:0000256" key="3">
    <source>
        <dbReference type="ARBA" id="ARBA00022692"/>
    </source>
</evidence>
<evidence type="ECO:0000259" key="10">
    <source>
        <dbReference type="PROSITE" id="PS50929"/>
    </source>
</evidence>
<evidence type="ECO:0000313" key="12">
    <source>
        <dbReference type="Proteomes" id="UP000284178"/>
    </source>
</evidence>
<dbReference type="InterPro" id="IPR003593">
    <property type="entry name" value="AAA+_ATPase"/>
</dbReference>
<dbReference type="Pfam" id="PF00664">
    <property type="entry name" value="ABC_membrane"/>
    <property type="match status" value="1"/>
</dbReference>
<dbReference type="SMART" id="SM00382">
    <property type="entry name" value="AAA"/>
    <property type="match status" value="1"/>
</dbReference>
<protein>
    <submittedName>
        <fullName evidence="11">ABC transporter ATP-binding protein</fullName>
    </submittedName>
</protein>
<comment type="caution">
    <text evidence="11">The sequence shown here is derived from an EMBL/GenBank/DDBJ whole genome shotgun (WGS) entry which is preliminary data.</text>
</comment>
<dbReference type="GO" id="GO:0015421">
    <property type="term" value="F:ABC-type oligopeptide transporter activity"/>
    <property type="evidence" value="ECO:0007669"/>
    <property type="project" value="TreeGrafter"/>
</dbReference>
<evidence type="ECO:0000256" key="1">
    <source>
        <dbReference type="ARBA" id="ARBA00004651"/>
    </source>
</evidence>
<feature type="transmembrane region" description="Helical" evidence="8">
    <location>
        <begin position="139"/>
        <end position="157"/>
    </location>
</feature>
<dbReference type="InterPro" id="IPR017871">
    <property type="entry name" value="ABC_transporter-like_CS"/>
</dbReference>
<evidence type="ECO:0000259" key="9">
    <source>
        <dbReference type="PROSITE" id="PS50893"/>
    </source>
</evidence>
<dbReference type="PROSITE" id="PS50893">
    <property type="entry name" value="ABC_TRANSPORTER_2"/>
    <property type="match status" value="1"/>
</dbReference>
<sequence length="577" mass="63023">MSQSALLRRLLRYVKPYGLLLGMALVFALLQVAMTLSAPVIIGQAVDAIVAAGQVDFIRVTQTLAALAAVVILAALFQLLMTCCTNACCYRTIRDLRMQCFAQFHALPLATLDKTQQGDFMNTLVNDIDVISDGLLQGFTQLFTGVITIVGTLGFMLSIHPGITLAVVLITPLSLGVASFIASRSSRLFKQQARIKGELSGFAEERVNGQSLVAAYNQQAASEAAFDEINQRLNQVGTQVQFISSLTNPCTRFVNNLAYAAVGIIGALTALGGGMSVGQLTSFLSYASQYTKPFNEISGVVTELQASLSSCERVFHLLDQPQESDQADQGLGKQGRGELQLEHVSFRYQANEPLIEDFNLSVKPGQKIAIVGPTGCGKTTLINLLMRFYEIGGGVIRLDGVDTRTLSRSELRANFGMVLQDSWIFRGTIRENIAYGRPDASLADVEKAARQAHLDYFIHQLPQGYDTLLDETVSLSQGQKQLLCIARVLLCDPKILILDEATSSIDTRTELLVQSAFDQMMQGRTSFIVAHRLSTIEQADRILVMNHGQILEQGSHRELLNQGGFYSQLYNSQFAGE</sequence>
<dbReference type="InterPro" id="IPR011527">
    <property type="entry name" value="ABC1_TM_dom"/>
</dbReference>
<organism evidence="11 12">
    <name type="scientific">Holdemania filiformis</name>
    <dbReference type="NCBI Taxonomy" id="61171"/>
    <lineage>
        <taxon>Bacteria</taxon>
        <taxon>Bacillati</taxon>
        <taxon>Bacillota</taxon>
        <taxon>Erysipelotrichia</taxon>
        <taxon>Erysipelotrichales</taxon>
        <taxon>Erysipelotrichaceae</taxon>
        <taxon>Holdemania</taxon>
    </lineage>
</organism>
<keyword evidence="4" id="KW-0547">Nucleotide-binding</keyword>
<dbReference type="Gene3D" id="3.40.50.300">
    <property type="entry name" value="P-loop containing nucleotide triphosphate hydrolases"/>
    <property type="match status" value="1"/>
</dbReference>
<keyword evidence="7 8" id="KW-0472">Membrane</keyword>
<feature type="domain" description="ABC transmembrane type-1" evidence="10">
    <location>
        <begin position="24"/>
        <end position="306"/>
    </location>
</feature>
<name>A0A412G680_9FIRM</name>
<keyword evidence="12" id="KW-1185">Reference proteome</keyword>
<dbReference type="AlphaFoldDB" id="A0A412G680"/>
<dbReference type="Pfam" id="PF00005">
    <property type="entry name" value="ABC_tran"/>
    <property type="match status" value="1"/>
</dbReference>
<feature type="domain" description="ABC transporter" evidence="9">
    <location>
        <begin position="339"/>
        <end position="572"/>
    </location>
</feature>
<dbReference type="SUPFAM" id="SSF52540">
    <property type="entry name" value="P-loop containing nucleoside triphosphate hydrolases"/>
    <property type="match status" value="1"/>
</dbReference>
<dbReference type="InterPro" id="IPR027417">
    <property type="entry name" value="P-loop_NTPase"/>
</dbReference>
<feature type="transmembrane region" description="Helical" evidence="8">
    <location>
        <begin position="163"/>
        <end position="182"/>
    </location>
</feature>
<keyword evidence="2" id="KW-0813">Transport</keyword>
<dbReference type="InterPro" id="IPR039421">
    <property type="entry name" value="Type_1_exporter"/>
</dbReference>
<dbReference type="PANTHER" id="PTHR43394">
    <property type="entry name" value="ATP-DEPENDENT PERMEASE MDL1, MITOCHONDRIAL"/>
    <property type="match status" value="1"/>
</dbReference>
<evidence type="ECO:0000256" key="4">
    <source>
        <dbReference type="ARBA" id="ARBA00022741"/>
    </source>
</evidence>
<dbReference type="InterPro" id="IPR003439">
    <property type="entry name" value="ABC_transporter-like_ATP-bd"/>
</dbReference>